<dbReference type="Gene3D" id="2.60.40.150">
    <property type="entry name" value="C2 domain"/>
    <property type="match status" value="2"/>
</dbReference>
<keyword evidence="4" id="KW-0256">Endoplasmic reticulum</keyword>
<dbReference type="PANTHER" id="PTHR47348:SF3">
    <property type="entry name" value="MEIOTICALLY UP-REGULATED GENE 190 PROTEIN"/>
    <property type="match status" value="1"/>
</dbReference>
<feature type="region of interest" description="Disordered" evidence="6">
    <location>
        <begin position="566"/>
        <end position="586"/>
    </location>
</feature>
<evidence type="ECO:0000256" key="2">
    <source>
        <dbReference type="ARBA" id="ARBA00022692"/>
    </source>
</evidence>
<feature type="compositionally biased region" description="Basic and acidic residues" evidence="6">
    <location>
        <begin position="1100"/>
        <end position="1116"/>
    </location>
</feature>
<dbReference type="AlphaFoldDB" id="A0A316Z7U1"/>
<dbReference type="GO" id="GO:0061817">
    <property type="term" value="P:endoplasmic reticulum-plasma membrane tethering"/>
    <property type="evidence" value="ECO:0007669"/>
    <property type="project" value="InterPro"/>
</dbReference>
<feature type="region of interest" description="Disordered" evidence="6">
    <location>
        <begin position="1"/>
        <end position="106"/>
    </location>
</feature>
<feature type="compositionally biased region" description="Acidic residues" evidence="6">
    <location>
        <begin position="1155"/>
        <end position="1183"/>
    </location>
</feature>
<gene>
    <name evidence="8" type="ORF">FA09DRAFT_351373</name>
</gene>
<evidence type="ECO:0000256" key="1">
    <source>
        <dbReference type="ARBA" id="ARBA00004586"/>
    </source>
</evidence>
<keyword evidence="9" id="KW-1185">Reference proteome</keyword>
<dbReference type="InterPro" id="IPR037765">
    <property type="entry name" value="C2B_Tricalbin"/>
</dbReference>
<dbReference type="STRING" id="58919.A0A316Z7U1"/>
<evidence type="ECO:0000313" key="8">
    <source>
        <dbReference type="EMBL" id="PWN96295.1"/>
    </source>
</evidence>
<dbReference type="Pfam" id="PF25669">
    <property type="entry name" value="SMP_MUG190-like"/>
    <property type="match status" value="2"/>
</dbReference>
<proteinExistence type="predicted"/>
<evidence type="ECO:0000256" key="3">
    <source>
        <dbReference type="ARBA" id="ARBA00022737"/>
    </source>
</evidence>
<dbReference type="Pfam" id="PF00168">
    <property type="entry name" value="C2"/>
    <property type="match status" value="2"/>
</dbReference>
<evidence type="ECO:0000313" key="9">
    <source>
        <dbReference type="Proteomes" id="UP000245946"/>
    </source>
</evidence>
<evidence type="ECO:0000259" key="7">
    <source>
        <dbReference type="PROSITE" id="PS50004"/>
    </source>
</evidence>
<dbReference type="SMART" id="SM00239">
    <property type="entry name" value="C2"/>
    <property type="match status" value="2"/>
</dbReference>
<comment type="subcellular location">
    <subcellularLocation>
        <location evidence="1">Endoplasmic reticulum membrane</location>
    </subcellularLocation>
</comment>
<keyword evidence="2" id="KW-0812">Transmembrane</keyword>
<keyword evidence="5" id="KW-0472">Membrane</keyword>
<dbReference type="OrthoDB" id="419768at2759"/>
<dbReference type="GeneID" id="37272369"/>
<dbReference type="CDD" id="cd21676">
    <property type="entry name" value="SMP_Mug190"/>
    <property type="match status" value="1"/>
</dbReference>
<keyword evidence="5" id="KW-1133">Transmembrane helix</keyword>
<dbReference type="CDD" id="cd04052">
    <property type="entry name" value="C2B_Tricalbin-like"/>
    <property type="match status" value="1"/>
</dbReference>
<dbReference type="Pfam" id="PF25331">
    <property type="entry name" value="C2_Mug190_3rd"/>
    <property type="match status" value="1"/>
</dbReference>
<evidence type="ECO:0000256" key="4">
    <source>
        <dbReference type="ARBA" id="ARBA00022824"/>
    </source>
</evidence>
<evidence type="ECO:0000256" key="6">
    <source>
        <dbReference type="SAM" id="MobiDB-lite"/>
    </source>
</evidence>
<evidence type="ECO:0000256" key="5">
    <source>
        <dbReference type="ARBA" id="ARBA00022989"/>
    </source>
</evidence>
<dbReference type="PROSITE" id="PS50004">
    <property type="entry name" value="C2"/>
    <property type="match status" value="1"/>
</dbReference>
<organism evidence="8 9">
    <name type="scientific">Tilletiopsis washingtonensis</name>
    <dbReference type="NCBI Taxonomy" id="58919"/>
    <lineage>
        <taxon>Eukaryota</taxon>
        <taxon>Fungi</taxon>
        <taxon>Dikarya</taxon>
        <taxon>Basidiomycota</taxon>
        <taxon>Ustilaginomycotina</taxon>
        <taxon>Exobasidiomycetes</taxon>
        <taxon>Entylomatales</taxon>
        <taxon>Entylomatales incertae sedis</taxon>
        <taxon>Tilletiopsis</taxon>
    </lineage>
</organism>
<dbReference type="InterPro" id="IPR035892">
    <property type="entry name" value="C2_domain_sf"/>
</dbReference>
<feature type="region of interest" description="Disordered" evidence="6">
    <location>
        <begin position="620"/>
        <end position="650"/>
    </location>
</feature>
<reference evidence="8 9" key="1">
    <citation type="journal article" date="2018" name="Mol. Biol. Evol.">
        <title>Broad Genomic Sampling Reveals a Smut Pathogenic Ancestry of the Fungal Clade Ustilaginomycotina.</title>
        <authorList>
            <person name="Kijpornyongpan T."/>
            <person name="Mondo S.J."/>
            <person name="Barry K."/>
            <person name="Sandor L."/>
            <person name="Lee J."/>
            <person name="Lipzen A."/>
            <person name="Pangilinan J."/>
            <person name="LaButti K."/>
            <person name="Hainaut M."/>
            <person name="Henrissat B."/>
            <person name="Grigoriev I.V."/>
            <person name="Spatafora J.W."/>
            <person name="Aime M.C."/>
        </authorList>
    </citation>
    <scope>NUCLEOTIDE SEQUENCE [LARGE SCALE GENOMIC DNA]</scope>
    <source>
        <strain evidence="8 9">MCA 4186</strain>
    </source>
</reference>
<feature type="compositionally biased region" description="Pro residues" evidence="6">
    <location>
        <begin position="1"/>
        <end position="11"/>
    </location>
</feature>
<dbReference type="RefSeq" id="XP_025596574.1">
    <property type="nucleotide sequence ID" value="XM_025744825.1"/>
</dbReference>
<feature type="region of interest" description="Disordered" evidence="6">
    <location>
        <begin position="729"/>
        <end position="755"/>
    </location>
</feature>
<dbReference type="SUPFAM" id="SSF49562">
    <property type="entry name" value="C2 domain (Calcium/lipid-binding domain, CaLB)"/>
    <property type="match status" value="2"/>
</dbReference>
<dbReference type="EMBL" id="KZ819300">
    <property type="protein sequence ID" value="PWN96295.1"/>
    <property type="molecule type" value="Genomic_DNA"/>
</dbReference>
<keyword evidence="3" id="KW-0677">Repeat</keyword>
<protein>
    <recommendedName>
        <fullName evidence="7">C2 domain-containing protein</fullName>
    </recommendedName>
</protein>
<dbReference type="InterPro" id="IPR000008">
    <property type="entry name" value="C2_dom"/>
</dbReference>
<feature type="region of interest" description="Disordered" evidence="6">
    <location>
        <begin position="1100"/>
        <end position="1202"/>
    </location>
</feature>
<feature type="domain" description="C2" evidence="7">
    <location>
        <begin position="442"/>
        <end position="565"/>
    </location>
</feature>
<name>A0A316Z7U1_9BASI</name>
<dbReference type="GO" id="GO:0005789">
    <property type="term" value="C:endoplasmic reticulum membrane"/>
    <property type="evidence" value="ECO:0007669"/>
    <property type="project" value="UniProtKB-SubCell"/>
</dbReference>
<feature type="compositionally biased region" description="Basic residues" evidence="6">
    <location>
        <begin position="1189"/>
        <end position="1199"/>
    </location>
</feature>
<feature type="compositionally biased region" description="Low complexity" evidence="6">
    <location>
        <begin position="19"/>
        <end position="43"/>
    </location>
</feature>
<dbReference type="PANTHER" id="PTHR47348">
    <property type="entry name" value="MEIOTICALLY UP-REGULATED GENE 190 PROTEIN"/>
    <property type="match status" value="1"/>
</dbReference>
<sequence length="1246" mass="135756">MSTPTPTPAPPDVALDSPARAASFRTTASGTGSTRTLSGLRSRLSSKLKGHRHTESAPAGWAPSSDDSTAFDPASEPAQGGAADIQDSAARGRPGHARNFSSASAASVGQAPPVVARAAHAVAQLAGMNPITAQRQLIVGTLVATALAAQLLSRLLHWSVGLMAIGVGAHLLLSKLDIAARDSAWERETATRESQPHNAESAEWINHVLGVVWPLISTDYFVPFVDLLEDALMQQVPGIVHGCRVDGLDQGTIPLRIVGFTRLPSHEEAFLHGADAKHNVSEAEETLSDVGDFVNLEVSFAYRAPRARRKMASSNKAEGLGSEAAGIEDEEIDSSAAEQIHLLIYMAIGLQKLAAVEVPVWIEMLGIEGKMRLRLQLTPAAPFVKHVAFCFVGAPRIEISAKPLGRRMVIDAMNLPLISSYVLRSIEAVIRDFIAPQSYSIDAGALLSAADGPQNVYALGVLVVVLHRATDLPAADVGGTSDPFIKISFARAGKPLYMSRVLVKTVNPVWGETAFLLVGPDEVRDHERMRLGVFDADRFSSDDELGHVDVSIARLIRRSLHKESDADAPSLIEDRDDPLVPPRRGAVTSGRLRYSVAFCRLAQPTSGGRSAHRQDLLRQAARNAPSSAGAEKTPLSLPDSASYDDKKDDAPIPEHLLTAFDRFVVRMGFPLDDAVMRSRAERAERVARLKALIEGENDATTSAPQPEWPAGILAFHIHSIDGLEVPTTQRNFNNSKRLEKKPRYTTSDEAAGNKATPKFPSSYVQVFLNDEAIFRTRTKALDPRPFINAGAERWVTNWQTARLDFVVRDQRMREADPILGLVGLRIADVLKESSRSTGYYTLTGGLGFGKIRLSLVWRSVELRVPRALSGWNVGVLEISAARVSGLQLADVDDGRPAQLYFETVGGTAETETKEPHAEGTAGATIGYDYPLQQSLRLPVRQRYPSYLYIHLRSDSRVPGRRHKHAHGAIPLNRIADGEGVFKRVQLFASAEWQEIEQHALGRYPPPQSVEKGAERAVLDEMIAATDSNEHPESETLRHVGFVDLTFVYHAGIAQEHRSLVAGDNELRYAFETFLAGIDGGERAKPAKLSPALRRSLSLAHVKDEPRLSEEDPDRSYGSEASTSGNALRVDTGAAEASSKHRAAAAVNPDLMSPEEREEQEGEESDREWEEGNNEVNEDEDDTTPEGRRARQRALHRQHKGAAQIKGYRSLQWVAQNAQDGLGRVKRIAGQQSKKMGKMESEGVSHF</sequence>
<accession>A0A316Z7U1</accession>
<dbReference type="Proteomes" id="UP000245946">
    <property type="component" value="Unassembled WGS sequence"/>
</dbReference>
<dbReference type="InterPro" id="IPR057349">
    <property type="entry name" value="C2_Mug190_3rd"/>
</dbReference>